<keyword evidence="3 6" id="KW-0812">Transmembrane</keyword>
<dbReference type="Proteomes" id="UP000480185">
    <property type="component" value="Unassembled WGS sequence"/>
</dbReference>
<feature type="transmembrane region" description="Helical" evidence="6">
    <location>
        <begin position="204"/>
        <end position="228"/>
    </location>
</feature>
<dbReference type="PANTHER" id="PTHR30249">
    <property type="entry name" value="PUTATIVE SEROTONIN TRANSPORTER"/>
    <property type="match status" value="1"/>
</dbReference>
<keyword evidence="5 6" id="KW-0472">Membrane</keyword>
<sequence>MNNILIGVLALCATIIIYYFMQKLYKKWSNPFLLPVLTSTIIIAFFLLIFDIPYQTYMVGGKWLDWLLGPAVVALAYPLYNQWNILKTYPLSILAGIILGAVIGIVSGLLLTKWLLFDDAIIYSLIPKNSTTPVAMEIASSLSGIPPLAAVFVMIAGIGGAVIGPTLLKWFKIHHYLGRGVGMGSGSHAIGITKSMENGEKEGAVSTVAMTLSAVIVSILSPICVYLLM</sequence>
<evidence type="ECO:0000256" key="6">
    <source>
        <dbReference type="SAM" id="Phobius"/>
    </source>
</evidence>
<dbReference type="PANTHER" id="PTHR30249:SF17">
    <property type="entry name" value="HOLIN-LIKE PROTEIN CIDB"/>
    <property type="match status" value="1"/>
</dbReference>
<evidence type="ECO:0000256" key="4">
    <source>
        <dbReference type="ARBA" id="ARBA00022989"/>
    </source>
</evidence>
<feature type="transmembrane region" description="Helical" evidence="6">
    <location>
        <begin position="92"/>
        <end position="116"/>
    </location>
</feature>
<evidence type="ECO:0000256" key="5">
    <source>
        <dbReference type="ARBA" id="ARBA00023136"/>
    </source>
</evidence>
<evidence type="ECO:0000256" key="2">
    <source>
        <dbReference type="ARBA" id="ARBA00022475"/>
    </source>
</evidence>
<reference evidence="7 8" key="1">
    <citation type="submission" date="2019-11" db="EMBL/GenBank/DDBJ databases">
        <authorList>
            <person name="Li J."/>
        </authorList>
    </citation>
    <scope>NUCLEOTIDE SEQUENCE [LARGE SCALE GENOMIC DNA]</scope>
    <source>
        <strain evidence="7 8">J4</strain>
    </source>
</reference>
<evidence type="ECO:0000313" key="8">
    <source>
        <dbReference type="Proteomes" id="UP000480185"/>
    </source>
</evidence>
<evidence type="ECO:0000256" key="1">
    <source>
        <dbReference type="ARBA" id="ARBA00004651"/>
    </source>
</evidence>
<comment type="caution">
    <text evidence="7">The sequence shown here is derived from an EMBL/GenBank/DDBJ whole genome shotgun (WGS) entry which is preliminary data.</text>
</comment>
<accession>A0A6G1X8Q8</accession>
<name>A0A6G1X8Q8_9BACI</name>
<dbReference type="AlphaFoldDB" id="A0A6G1X8Q8"/>
<feature type="transmembrane region" description="Helical" evidence="6">
    <location>
        <begin position="33"/>
        <end position="57"/>
    </location>
</feature>
<feature type="transmembrane region" description="Helical" evidence="6">
    <location>
        <begin position="148"/>
        <end position="168"/>
    </location>
</feature>
<dbReference type="InterPro" id="IPR007300">
    <property type="entry name" value="CidB/LrgB"/>
</dbReference>
<dbReference type="Pfam" id="PF04172">
    <property type="entry name" value="LrgB"/>
    <property type="match status" value="1"/>
</dbReference>
<feature type="transmembrane region" description="Helical" evidence="6">
    <location>
        <begin position="63"/>
        <end position="80"/>
    </location>
</feature>
<feature type="transmembrane region" description="Helical" evidence="6">
    <location>
        <begin position="6"/>
        <end position="21"/>
    </location>
</feature>
<keyword evidence="8" id="KW-1185">Reference proteome</keyword>
<proteinExistence type="predicted"/>
<gene>
    <name evidence="7" type="ORF">GH754_13585</name>
</gene>
<organism evidence="7 8">
    <name type="scientific">Salinibacillus xinjiangensis</name>
    <dbReference type="NCBI Taxonomy" id="1229268"/>
    <lineage>
        <taxon>Bacteria</taxon>
        <taxon>Bacillati</taxon>
        <taxon>Bacillota</taxon>
        <taxon>Bacilli</taxon>
        <taxon>Bacillales</taxon>
        <taxon>Bacillaceae</taxon>
        <taxon>Salinibacillus</taxon>
    </lineage>
</organism>
<evidence type="ECO:0000256" key="3">
    <source>
        <dbReference type="ARBA" id="ARBA00022692"/>
    </source>
</evidence>
<dbReference type="RefSeq" id="WP_153729214.1">
    <property type="nucleotide sequence ID" value="NZ_WJNH01000008.1"/>
</dbReference>
<dbReference type="OrthoDB" id="9811701at2"/>
<keyword evidence="4 6" id="KW-1133">Transmembrane helix</keyword>
<comment type="subcellular location">
    <subcellularLocation>
        <location evidence="1">Cell membrane</location>
        <topology evidence="1">Multi-pass membrane protein</topology>
    </subcellularLocation>
</comment>
<evidence type="ECO:0000313" key="7">
    <source>
        <dbReference type="EMBL" id="MRG87327.1"/>
    </source>
</evidence>
<protein>
    <submittedName>
        <fullName evidence="7">LrgB family protein</fullName>
    </submittedName>
</protein>
<keyword evidence="2" id="KW-1003">Cell membrane</keyword>
<dbReference type="GO" id="GO:0005886">
    <property type="term" value="C:plasma membrane"/>
    <property type="evidence" value="ECO:0007669"/>
    <property type="project" value="UniProtKB-SubCell"/>
</dbReference>
<dbReference type="EMBL" id="WJNH01000008">
    <property type="protein sequence ID" value="MRG87327.1"/>
    <property type="molecule type" value="Genomic_DNA"/>
</dbReference>